<name>A0A5Q2N219_9FIRM</name>
<reference evidence="3" key="1">
    <citation type="submission" date="2019-11" db="EMBL/GenBank/DDBJ databases">
        <title>Genome sequence of Heliorestis convoluta strain HH, an alkaliphilic and minimalistic phototrophic bacterium from a soda lake in Egypt.</title>
        <authorList>
            <person name="Dewey E.D."/>
            <person name="Stokes L.M."/>
            <person name="Burchell B.M."/>
            <person name="Shaffer K.N."/>
            <person name="Huntington A.M."/>
            <person name="Baker J.M."/>
            <person name="Nadendla S."/>
            <person name="Giglio M.G."/>
            <person name="Touchman J.W."/>
            <person name="Blankenship R.E."/>
            <person name="Madigan M.T."/>
            <person name="Sattley W.M."/>
        </authorList>
    </citation>
    <scope>NUCLEOTIDE SEQUENCE [LARGE SCALE GENOMIC DNA]</scope>
    <source>
        <strain evidence="3">HH</strain>
    </source>
</reference>
<dbReference type="PANTHER" id="PTHR13696:SF99">
    <property type="entry name" value="COBYRINIC ACID AC-DIAMIDE SYNTHASE"/>
    <property type="match status" value="1"/>
</dbReference>
<dbReference type="EMBL" id="CP045875">
    <property type="protein sequence ID" value="QGG48867.1"/>
    <property type="molecule type" value="Genomic_DNA"/>
</dbReference>
<sequence length="346" mass="39198">MKTPVITFFNNKGGVGKTSLIYHLSWMFAEQNKRVIAADIDPQANLTAAFLDDLYLEELWEKKNEANTIFRAISPLTGVGDIKEPILKKIEENLYLIPGDVALSSFEETLSETWPASMGDNNLFRPFRIQTAFWQIMQLAAEKVDADIILVDIGPNLGAINRSALISTNFVIIPLGADLFSLQGLKNLGPTVRAWRNLWNKRLENWKNPEFNLPNGEMIPVGYLCQQHSVRLKRPVKAYDKWINRIPAVYRESILEEKPVDLTPINDPLCLATIKHYRSLIPLAQEYKKPIFHLTPADGAIGSHSNAVHEAYRDFEELSRKILKTISALRDQHEGSLTDLVIPQID</sequence>
<evidence type="ECO:0000313" key="3">
    <source>
        <dbReference type="Proteomes" id="UP000366051"/>
    </source>
</evidence>
<dbReference type="RefSeq" id="WP_153725952.1">
    <property type="nucleotide sequence ID" value="NZ_CP045875.1"/>
</dbReference>
<proteinExistence type="predicted"/>
<gene>
    <name evidence="2" type="primary">parA</name>
    <name evidence="2" type="ORF">FTV88_2778</name>
</gene>
<dbReference type="InterPro" id="IPR025669">
    <property type="entry name" value="AAA_dom"/>
</dbReference>
<evidence type="ECO:0000259" key="1">
    <source>
        <dbReference type="Pfam" id="PF13614"/>
    </source>
</evidence>
<keyword evidence="3" id="KW-1185">Reference proteome</keyword>
<dbReference type="CDD" id="cd02042">
    <property type="entry name" value="ParAB_family"/>
    <property type="match status" value="1"/>
</dbReference>
<dbReference type="InterPro" id="IPR027417">
    <property type="entry name" value="P-loop_NTPase"/>
</dbReference>
<dbReference type="Pfam" id="PF13614">
    <property type="entry name" value="AAA_31"/>
    <property type="match status" value="1"/>
</dbReference>
<dbReference type="SUPFAM" id="SSF52540">
    <property type="entry name" value="P-loop containing nucleoside triphosphate hydrolases"/>
    <property type="match status" value="1"/>
</dbReference>
<feature type="domain" description="AAA" evidence="1">
    <location>
        <begin position="5"/>
        <end position="204"/>
    </location>
</feature>
<dbReference type="InterPro" id="IPR050678">
    <property type="entry name" value="DNA_Partitioning_ATPase"/>
</dbReference>
<organism evidence="2 3">
    <name type="scientific">Heliorestis convoluta</name>
    <dbReference type="NCBI Taxonomy" id="356322"/>
    <lineage>
        <taxon>Bacteria</taxon>
        <taxon>Bacillati</taxon>
        <taxon>Bacillota</taxon>
        <taxon>Clostridia</taxon>
        <taxon>Eubacteriales</taxon>
        <taxon>Heliobacteriaceae</taxon>
        <taxon>Heliorestis</taxon>
    </lineage>
</organism>
<evidence type="ECO:0000313" key="2">
    <source>
        <dbReference type="EMBL" id="QGG48867.1"/>
    </source>
</evidence>
<dbReference type="AlphaFoldDB" id="A0A5Q2N219"/>
<dbReference type="OrthoDB" id="9791162at2"/>
<dbReference type="KEGG" id="hcv:FTV88_2778"/>
<dbReference type="PANTHER" id="PTHR13696">
    <property type="entry name" value="P-LOOP CONTAINING NUCLEOSIDE TRIPHOSPHATE HYDROLASE"/>
    <property type="match status" value="1"/>
</dbReference>
<protein>
    <submittedName>
        <fullName evidence="2">ParA family protein</fullName>
    </submittedName>
</protein>
<dbReference type="Proteomes" id="UP000366051">
    <property type="component" value="Chromosome"/>
</dbReference>
<dbReference type="Gene3D" id="3.40.50.300">
    <property type="entry name" value="P-loop containing nucleotide triphosphate hydrolases"/>
    <property type="match status" value="1"/>
</dbReference>
<accession>A0A5Q2N219</accession>